<dbReference type="STRING" id="1210089.GCA_001613165_07225"/>
<dbReference type="OrthoDB" id="4562520at2"/>
<keyword evidence="1" id="KW-1133">Transmembrane helix</keyword>
<dbReference type="AlphaFoldDB" id="A0A370GH39"/>
<evidence type="ECO:0000256" key="1">
    <source>
        <dbReference type="SAM" id="Phobius"/>
    </source>
</evidence>
<dbReference type="PANTHER" id="PTHR42305:SF1">
    <property type="entry name" value="MEMBRANE PROTEIN RV1733C-RELATED"/>
    <property type="match status" value="1"/>
</dbReference>
<keyword evidence="1" id="KW-0812">Transmembrane</keyword>
<comment type="caution">
    <text evidence="2">The sequence shown here is derived from an EMBL/GenBank/DDBJ whole genome shotgun (WGS) entry which is preliminary data.</text>
</comment>
<gene>
    <name evidence="2" type="ORF">DFR68_12617</name>
</gene>
<accession>A0A370GH39</accession>
<feature type="transmembrane region" description="Helical" evidence="1">
    <location>
        <begin position="29"/>
        <end position="51"/>
    </location>
</feature>
<dbReference type="RefSeq" id="WP_147289169.1">
    <property type="nucleotide sequence ID" value="NZ_QQAZ01000026.1"/>
</dbReference>
<reference evidence="2 3" key="1">
    <citation type="submission" date="2018-07" db="EMBL/GenBank/DDBJ databases">
        <title>Genomic Encyclopedia of Type Strains, Phase IV (KMG-IV): sequencing the most valuable type-strain genomes for metagenomic binning, comparative biology and taxonomic classification.</title>
        <authorList>
            <person name="Goeker M."/>
        </authorList>
    </citation>
    <scope>NUCLEOTIDE SEQUENCE [LARGE SCALE GENOMIC DNA]</scope>
    <source>
        <strain evidence="2 3">DSM 44952</strain>
    </source>
</reference>
<proteinExistence type="predicted"/>
<evidence type="ECO:0000313" key="2">
    <source>
        <dbReference type="EMBL" id="RDI42479.1"/>
    </source>
</evidence>
<keyword evidence="3" id="KW-1185">Reference proteome</keyword>
<name>A0A370GH39_9NOCA</name>
<evidence type="ECO:0000313" key="3">
    <source>
        <dbReference type="Proteomes" id="UP000255355"/>
    </source>
</evidence>
<organism evidence="2 3">
    <name type="scientific">Nocardia mexicana</name>
    <dbReference type="NCBI Taxonomy" id="279262"/>
    <lineage>
        <taxon>Bacteria</taxon>
        <taxon>Bacillati</taxon>
        <taxon>Actinomycetota</taxon>
        <taxon>Actinomycetes</taxon>
        <taxon>Mycobacteriales</taxon>
        <taxon>Nocardiaceae</taxon>
        <taxon>Nocardia</taxon>
    </lineage>
</organism>
<dbReference type="InterPro" id="IPR039708">
    <property type="entry name" value="MT1774/Rv1733c-like"/>
</dbReference>
<feature type="transmembrane region" description="Helical" evidence="1">
    <location>
        <begin position="144"/>
        <end position="169"/>
    </location>
</feature>
<protein>
    <submittedName>
        <fullName evidence="2">Uncharacterized protein</fullName>
    </submittedName>
</protein>
<dbReference type="PANTHER" id="PTHR42305">
    <property type="entry name" value="MEMBRANE PROTEIN RV1733C-RELATED"/>
    <property type="match status" value="1"/>
</dbReference>
<dbReference type="Proteomes" id="UP000255355">
    <property type="component" value="Unassembled WGS sequence"/>
</dbReference>
<keyword evidence="1" id="KW-0472">Membrane</keyword>
<sequence>MAEYPSIGVRILRSAPWSANPLMRPSDRVLAAVRIAAVLLCLVTVPVAGAIGTATYTGQAERIRADEASKTPVVATVTGSTEEGAREGDSRVPVRWIYDGRTGTAAVPVTGSVTPGRETTVWLDAGHTPTQPPAPPGTAAVGGIAAGFAIAVGTAVLCGFTCAAVCFVFQQRSARQLDVEWRRFGVGHH</sequence>
<dbReference type="EMBL" id="QQAZ01000026">
    <property type="protein sequence ID" value="RDI42479.1"/>
    <property type="molecule type" value="Genomic_DNA"/>
</dbReference>